<evidence type="ECO:0000313" key="2">
    <source>
        <dbReference type="Proteomes" id="UP000830454"/>
    </source>
</evidence>
<proteinExistence type="predicted"/>
<reference evidence="1" key="1">
    <citation type="submission" date="2021-12" db="EMBL/GenBank/DDBJ databases">
        <authorList>
            <person name="Cha I.-T."/>
            <person name="Lee K.-E."/>
            <person name="Park S.-J."/>
        </authorList>
    </citation>
    <scope>NUCLEOTIDE SEQUENCE</scope>
    <source>
        <strain evidence="1">YSM-43</strain>
    </source>
</reference>
<evidence type="ECO:0008006" key="3">
    <source>
        <dbReference type="Google" id="ProtNLM"/>
    </source>
</evidence>
<sequence>MRIVFIILITFFYSCKKEVKTTDNNAIKIKNEKSISEISSKSSTTDSILFLNLKSSFDDETIKLPCKLNKNDICVTISISYGWLAYDDQFHYIFSDNKNIKAFKEKIPKAYLKGEKYKSTIEEIKLNDLEKEELLKSLISKQTIDFQNYNQSDFKNKTNKVSGCYITDNNGYSITFIQNNKYNSYSHYAPLFYLKNCNDGTVNKVVLEKFIDLLKIWNIKM</sequence>
<dbReference type="RefSeq" id="WP_246915227.1">
    <property type="nucleotide sequence ID" value="NZ_CP090145.1"/>
</dbReference>
<name>A0ABY4HJE4_9FLAO</name>
<organism evidence="1 2">
    <name type="scientific">Flavobacterium sediminilitoris</name>
    <dbReference type="NCBI Taxonomy" id="2024526"/>
    <lineage>
        <taxon>Bacteria</taxon>
        <taxon>Pseudomonadati</taxon>
        <taxon>Bacteroidota</taxon>
        <taxon>Flavobacteriia</taxon>
        <taxon>Flavobacteriales</taxon>
        <taxon>Flavobacteriaceae</taxon>
        <taxon>Flavobacterium</taxon>
    </lineage>
</organism>
<keyword evidence="2" id="KW-1185">Reference proteome</keyword>
<reference evidence="1" key="2">
    <citation type="submission" date="2022-04" db="EMBL/GenBank/DDBJ databases">
        <title>Complete Genome Sequence of Flavobacterium sediminilitoris YSM-43, Isolated from a Tidal Sediment.</title>
        <authorList>
            <person name="Lee P.A."/>
        </authorList>
    </citation>
    <scope>NUCLEOTIDE SEQUENCE</scope>
    <source>
        <strain evidence="1">YSM-43</strain>
    </source>
</reference>
<gene>
    <name evidence="1" type="ORF">LXD69_10405</name>
</gene>
<evidence type="ECO:0000313" key="1">
    <source>
        <dbReference type="EMBL" id="UOX32462.1"/>
    </source>
</evidence>
<protein>
    <recommendedName>
        <fullName evidence="3">Lipoprotein</fullName>
    </recommendedName>
</protein>
<dbReference type="EMBL" id="CP090145">
    <property type="protein sequence ID" value="UOX32462.1"/>
    <property type="molecule type" value="Genomic_DNA"/>
</dbReference>
<accession>A0ABY4HJE4</accession>
<dbReference type="Proteomes" id="UP000830454">
    <property type="component" value="Chromosome"/>
</dbReference>